<dbReference type="AlphaFoldDB" id="A0A1G9LF24"/>
<dbReference type="EMBL" id="FNFO01000007">
    <property type="protein sequence ID" value="SDL60540.1"/>
    <property type="molecule type" value="Genomic_DNA"/>
</dbReference>
<dbReference type="STRING" id="1075417.SAMN05421823_10729"/>
<protein>
    <submittedName>
        <fullName evidence="3">Putative colanic acid biosynthesis acetyltransferase WcaF</fullName>
    </submittedName>
</protein>
<keyword evidence="4" id="KW-1185">Reference proteome</keyword>
<dbReference type="RefSeq" id="WP_089684245.1">
    <property type="nucleotide sequence ID" value="NZ_FNFO01000007.1"/>
</dbReference>
<dbReference type="NCBIfam" id="NF007797">
    <property type="entry name" value="PRK10502.1"/>
    <property type="match status" value="1"/>
</dbReference>
<dbReference type="GO" id="GO:0008374">
    <property type="term" value="F:O-acyltransferase activity"/>
    <property type="evidence" value="ECO:0007669"/>
    <property type="project" value="TreeGrafter"/>
</dbReference>
<dbReference type="CDD" id="cd05825">
    <property type="entry name" value="LbH_wcaF_like"/>
    <property type="match status" value="1"/>
</dbReference>
<dbReference type="SUPFAM" id="SSF51161">
    <property type="entry name" value="Trimeric LpxA-like enzymes"/>
    <property type="match status" value="1"/>
</dbReference>
<keyword evidence="2 3" id="KW-0808">Transferase</keyword>
<gene>
    <name evidence="3" type="ORF">SAMN05421823_10729</name>
</gene>
<comment type="similarity">
    <text evidence="1">Belongs to the transferase hexapeptide repeat family.</text>
</comment>
<evidence type="ECO:0000256" key="1">
    <source>
        <dbReference type="ARBA" id="ARBA00007274"/>
    </source>
</evidence>
<dbReference type="Gene3D" id="2.160.10.10">
    <property type="entry name" value="Hexapeptide repeat proteins"/>
    <property type="match status" value="1"/>
</dbReference>
<reference evidence="3 4" key="1">
    <citation type="submission" date="2016-10" db="EMBL/GenBank/DDBJ databases">
        <authorList>
            <person name="de Groot N.N."/>
        </authorList>
    </citation>
    <scope>NUCLEOTIDE SEQUENCE [LARGE SCALE GENOMIC DNA]</scope>
    <source>
        <strain evidence="3 4">DSM 25186</strain>
    </source>
</reference>
<dbReference type="GO" id="GO:0005829">
    <property type="term" value="C:cytosol"/>
    <property type="evidence" value="ECO:0007669"/>
    <property type="project" value="TreeGrafter"/>
</dbReference>
<evidence type="ECO:0000256" key="2">
    <source>
        <dbReference type="ARBA" id="ARBA00022679"/>
    </source>
</evidence>
<accession>A0A1G9LF24</accession>
<dbReference type="Proteomes" id="UP000198510">
    <property type="component" value="Unassembled WGS sequence"/>
</dbReference>
<organism evidence="3 4">
    <name type="scientific">Catalinimonas alkaloidigena</name>
    <dbReference type="NCBI Taxonomy" id="1075417"/>
    <lineage>
        <taxon>Bacteria</taxon>
        <taxon>Pseudomonadati</taxon>
        <taxon>Bacteroidota</taxon>
        <taxon>Cytophagia</taxon>
        <taxon>Cytophagales</taxon>
        <taxon>Catalimonadaceae</taxon>
        <taxon>Catalinimonas</taxon>
    </lineage>
</organism>
<sequence length="190" mass="21117">MAEVDLSRYNNDWYSPGAPRWKQLVWFLTNALFFINPLNPLSGLKVALLRLFGAQIGEGVMIKPGVNIKYPWFLTIGNHVWIGENVWIDNLTHVTIDDHACLSQGAMLLTGSHDYKQITFDLKVSGITLRRGVWIGAKALVCPGVTAETHSVLAASSVATTDLAPYMVYQGNPAVAKRPRDVQSQILERR</sequence>
<name>A0A1G9LF24_9BACT</name>
<proteinExistence type="inferred from homology"/>
<dbReference type="InterPro" id="IPR051159">
    <property type="entry name" value="Hexapeptide_acetyltransf"/>
</dbReference>
<evidence type="ECO:0000313" key="3">
    <source>
        <dbReference type="EMBL" id="SDL60540.1"/>
    </source>
</evidence>
<dbReference type="OrthoDB" id="9814490at2"/>
<dbReference type="InterPro" id="IPR011004">
    <property type="entry name" value="Trimer_LpxA-like_sf"/>
</dbReference>
<dbReference type="PANTHER" id="PTHR23416">
    <property type="entry name" value="SIALIC ACID SYNTHASE-RELATED"/>
    <property type="match status" value="1"/>
</dbReference>
<evidence type="ECO:0000313" key="4">
    <source>
        <dbReference type="Proteomes" id="UP000198510"/>
    </source>
</evidence>
<dbReference type="PANTHER" id="PTHR23416:SF23">
    <property type="entry name" value="ACETYLTRANSFERASE C18B11.09C-RELATED"/>
    <property type="match status" value="1"/>
</dbReference>